<dbReference type="CDD" id="cd02440">
    <property type="entry name" value="AdoMet_MTases"/>
    <property type="match status" value="1"/>
</dbReference>
<comment type="caution">
    <text evidence="1">The sequence shown here is derived from an EMBL/GenBank/DDBJ whole genome shotgun (WGS) entry which is preliminary data.</text>
</comment>
<dbReference type="SUPFAM" id="SSF53335">
    <property type="entry name" value="S-adenosyl-L-methionine-dependent methyltransferases"/>
    <property type="match status" value="1"/>
</dbReference>
<dbReference type="InterPro" id="IPR029063">
    <property type="entry name" value="SAM-dependent_MTases_sf"/>
</dbReference>
<dbReference type="EMBL" id="SLWB01000007">
    <property type="protein sequence ID" value="TCN67710.1"/>
    <property type="molecule type" value="Genomic_DNA"/>
</dbReference>
<dbReference type="AlphaFoldDB" id="A0A4V6NLY5"/>
<accession>A0A4V6NLY5</accession>
<reference evidence="1 2" key="1">
    <citation type="submission" date="2019-03" db="EMBL/GenBank/DDBJ databases">
        <title>Genomic Encyclopedia of Archaeal and Bacterial Type Strains, Phase II (KMG-II): from individual species to whole genera.</title>
        <authorList>
            <person name="Goeker M."/>
        </authorList>
    </citation>
    <scope>NUCLEOTIDE SEQUENCE [LARGE SCALE GENOMIC DNA]</scope>
    <source>
        <strain evidence="1 2">RL-C</strain>
    </source>
</reference>
<sequence>MNKAFQIVEYARYLLKSEHWRGHGVHSPFMYKFIRETLMKASKKPNASQYAKELKRIAPRTIAKSNFGASPSNETDSTTRLLQKISISPKYGKLLNTIVCNYGPKEVLELGSGLGVSSYYLANSNPNSHIVTVEGMKAYADIAQATFKNLGVTNVSVNNSTFNVFFENLTPTQKFDLIFIDGAHTYEATISNFERSLIVAAPEAFIILDDIRWSEDMLRAWNDVKQHPKVRVSADFGRIGIIFLNPVLQKQEYQVRY</sequence>
<proteinExistence type="predicted"/>
<evidence type="ECO:0000313" key="2">
    <source>
        <dbReference type="Proteomes" id="UP000294830"/>
    </source>
</evidence>
<dbReference type="GO" id="GO:0032259">
    <property type="term" value="P:methylation"/>
    <property type="evidence" value="ECO:0007669"/>
    <property type="project" value="UniProtKB-KW"/>
</dbReference>
<dbReference type="Gene3D" id="3.40.50.150">
    <property type="entry name" value="Vaccinia Virus protein VP39"/>
    <property type="match status" value="1"/>
</dbReference>
<keyword evidence="1" id="KW-0489">Methyltransferase</keyword>
<dbReference type="RefSeq" id="WP_165877047.1">
    <property type="nucleotide sequence ID" value="NZ_SLWB01000007.1"/>
</dbReference>
<organism evidence="1 2">
    <name type="scientific">Acetobacteroides hydrogenigenes</name>
    <dbReference type="NCBI Taxonomy" id="979970"/>
    <lineage>
        <taxon>Bacteria</taxon>
        <taxon>Pseudomonadati</taxon>
        <taxon>Bacteroidota</taxon>
        <taxon>Bacteroidia</taxon>
        <taxon>Bacteroidales</taxon>
        <taxon>Rikenellaceae</taxon>
        <taxon>Acetobacteroides</taxon>
    </lineage>
</organism>
<name>A0A4V6NLY5_9BACT</name>
<dbReference type="Pfam" id="PF13578">
    <property type="entry name" value="Methyltransf_24"/>
    <property type="match status" value="1"/>
</dbReference>
<protein>
    <submittedName>
        <fullName evidence="1">Methyltransferase family protein</fullName>
    </submittedName>
</protein>
<keyword evidence="2" id="KW-1185">Reference proteome</keyword>
<evidence type="ECO:0000313" key="1">
    <source>
        <dbReference type="EMBL" id="TCN67710.1"/>
    </source>
</evidence>
<gene>
    <name evidence="1" type="ORF">CLV25_107169</name>
</gene>
<dbReference type="GO" id="GO:0008168">
    <property type="term" value="F:methyltransferase activity"/>
    <property type="evidence" value="ECO:0007669"/>
    <property type="project" value="UniProtKB-KW"/>
</dbReference>
<dbReference type="Proteomes" id="UP000294830">
    <property type="component" value="Unassembled WGS sequence"/>
</dbReference>
<keyword evidence="1" id="KW-0808">Transferase</keyword>